<evidence type="ECO:0000313" key="1">
    <source>
        <dbReference type="EMBL" id="KAL3513762.1"/>
    </source>
</evidence>
<gene>
    <name evidence="1" type="ORF">ACH5RR_026479</name>
</gene>
<sequence length="210" mass="25098">MHQEKRDEVVSFVEFLLENSSMTMNVQMSLIHEELVFLVKFWINLPDPNDCTRELLRISVDICEVAREVATHKYKFHVHEITQDQIREINRLLSCLLDKIKRINAEIFEIDISNFKDNFGVPIKDRVMLKALRKELKFLRSLIFIDHHPRRERKEDFKLFIKYVKSVADEVIFQSFSLHKVDITADMFRNVNLLFSHCLKESSSLRLRYV</sequence>
<reference evidence="1 2" key="1">
    <citation type="submission" date="2024-11" db="EMBL/GenBank/DDBJ databases">
        <title>A near-complete genome assembly of Cinchona calisaya.</title>
        <authorList>
            <person name="Lian D.C."/>
            <person name="Zhao X.W."/>
            <person name="Wei L."/>
        </authorList>
    </citation>
    <scope>NUCLEOTIDE SEQUENCE [LARGE SCALE GENOMIC DNA]</scope>
    <source>
        <tissue evidence="1">Nenye</tissue>
    </source>
</reference>
<organism evidence="1 2">
    <name type="scientific">Cinchona calisaya</name>
    <dbReference type="NCBI Taxonomy" id="153742"/>
    <lineage>
        <taxon>Eukaryota</taxon>
        <taxon>Viridiplantae</taxon>
        <taxon>Streptophyta</taxon>
        <taxon>Embryophyta</taxon>
        <taxon>Tracheophyta</taxon>
        <taxon>Spermatophyta</taxon>
        <taxon>Magnoliopsida</taxon>
        <taxon>eudicotyledons</taxon>
        <taxon>Gunneridae</taxon>
        <taxon>Pentapetalae</taxon>
        <taxon>asterids</taxon>
        <taxon>lamiids</taxon>
        <taxon>Gentianales</taxon>
        <taxon>Rubiaceae</taxon>
        <taxon>Cinchonoideae</taxon>
        <taxon>Cinchoneae</taxon>
        <taxon>Cinchona</taxon>
    </lineage>
</organism>
<dbReference type="Proteomes" id="UP001630127">
    <property type="component" value="Unassembled WGS sequence"/>
</dbReference>
<proteinExistence type="predicted"/>
<evidence type="ECO:0000313" key="2">
    <source>
        <dbReference type="Proteomes" id="UP001630127"/>
    </source>
</evidence>
<dbReference type="AlphaFoldDB" id="A0ABD2Z2P6"/>
<keyword evidence="2" id="KW-1185">Reference proteome</keyword>
<name>A0ABD2Z2P6_9GENT</name>
<protein>
    <submittedName>
        <fullName evidence="1">Uncharacterized protein</fullName>
    </submittedName>
</protein>
<accession>A0ABD2Z2P6</accession>
<comment type="caution">
    <text evidence="1">The sequence shown here is derived from an EMBL/GenBank/DDBJ whole genome shotgun (WGS) entry which is preliminary data.</text>
</comment>
<dbReference type="EMBL" id="JBJUIK010000011">
    <property type="protein sequence ID" value="KAL3513762.1"/>
    <property type="molecule type" value="Genomic_DNA"/>
</dbReference>